<dbReference type="Proteomes" id="UP000290189">
    <property type="component" value="Unassembled WGS sequence"/>
</dbReference>
<dbReference type="CDD" id="cd02799">
    <property type="entry name" value="tRNA_bind_EMAP-II_like"/>
    <property type="match status" value="1"/>
</dbReference>
<dbReference type="PANTHER" id="PTHR11586">
    <property type="entry name" value="TRNA-AMINOACYLATION COFACTOR ARC1 FAMILY MEMBER"/>
    <property type="match status" value="1"/>
</dbReference>
<dbReference type="EMBL" id="OVEO01000017">
    <property type="protein sequence ID" value="SPR01478.1"/>
    <property type="molecule type" value="Genomic_DNA"/>
</dbReference>
<dbReference type="OrthoDB" id="197206at2759"/>
<gene>
    <name evidence="6" type="ORF">PBRA_008699</name>
    <name evidence="7" type="ORF">PLBR_LOCUS8693</name>
</gene>
<dbReference type="EMBL" id="CDSF01000117">
    <property type="protein sequence ID" value="CEP01757.1"/>
    <property type="molecule type" value="Genomic_DNA"/>
</dbReference>
<evidence type="ECO:0000256" key="2">
    <source>
        <dbReference type="ARBA" id="ARBA00022884"/>
    </source>
</evidence>
<geneLocation type="mitochondrion" evidence="7"/>
<dbReference type="Gene3D" id="2.40.50.140">
    <property type="entry name" value="Nucleic acid-binding proteins"/>
    <property type="match status" value="1"/>
</dbReference>
<keyword evidence="2 3" id="KW-0694">RNA-binding</keyword>
<organism evidence="6 8">
    <name type="scientific">Plasmodiophora brassicae</name>
    <name type="common">Clubroot disease agent</name>
    <dbReference type="NCBI Taxonomy" id="37360"/>
    <lineage>
        <taxon>Eukaryota</taxon>
        <taxon>Sar</taxon>
        <taxon>Rhizaria</taxon>
        <taxon>Endomyxa</taxon>
        <taxon>Phytomyxea</taxon>
        <taxon>Plasmodiophorida</taxon>
        <taxon>Plasmodiophoridae</taxon>
        <taxon>Plasmodiophora</taxon>
    </lineage>
</organism>
<evidence type="ECO:0000256" key="4">
    <source>
        <dbReference type="SAM" id="MobiDB-lite"/>
    </source>
</evidence>
<dbReference type="InterPro" id="IPR051270">
    <property type="entry name" value="Tyrosine-tRNA_ligase_regulator"/>
</dbReference>
<dbReference type="AlphaFoldDB" id="A0A0G4J2M4"/>
<feature type="domain" description="TRNA-binding" evidence="5">
    <location>
        <begin position="106"/>
        <end position="209"/>
    </location>
</feature>
<dbReference type="InterPro" id="IPR002547">
    <property type="entry name" value="tRNA-bd_dom"/>
</dbReference>
<dbReference type="PANTHER" id="PTHR11586:SF33">
    <property type="entry name" value="AMINOACYL TRNA SYNTHASE COMPLEX-INTERACTING MULTIFUNCTIONAL PROTEIN 1"/>
    <property type="match status" value="1"/>
</dbReference>
<dbReference type="STRING" id="37360.A0A0G4J2M4"/>
<evidence type="ECO:0000313" key="7">
    <source>
        <dbReference type="EMBL" id="SPR01478.1"/>
    </source>
</evidence>
<evidence type="ECO:0000313" key="8">
    <source>
        <dbReference type="Proteomes" id="UP000039324"/>
    </source>
</evidence>
<keyword evidence="8" id="KW-1185">Reference proteome</keyword>
<keyword evidence="7" id="KW-0496">Mitochondrion</keyword>
<sequence>MTIKSAAALDALNRVIARVQAINVAPGRAAPACTKATAATAGGALDHKLTPPGDITWSPEIPHGHTSYTWTGVHAAPRRPAAPSQAPASKPQGEAAASVSADERAQFEQLEFRVGRIVDVRKHPDADSLYVEQIDLGEPSPREIVSGLVKFITEDRLRNSLCVVFANLKPNKLRGIMSNGMVMCASNADRTVVELISPPEGAVPGDIVTIAGANVPPAPPAQVNPKKKGNAWETSAPLFKTNAERVATFAGAPLLVIGKGCCTSPSLPAATIS</sequence>
<feature type="compositionally biased region" description="Low complexity" evidence="4">
    <location>
        <begin position="78"/>
        <end position="92"/>
    </location>
</feature>
<keyword evidence="1 3" id="KW-0820">tRNA-binding</keyword>
<evidence type="ECO:0000313" key="9">
    <source>
        <dbReference type="Proteomes" id="UP000290189"/>
    </source>
</evidence>
<protein>
    <recommendedName>
        <fullName evidence="5">tRNA-binding domain-containing protein</fullName>
    </recommendedName>
</protein>
<evidence type="ECO:0000256" key="3">
    <source>
        <dbReference type="PROSITE-ProRule" id="PRU00209"/>
    </source>
</evidence>
<name>A0A0G4J2M4_PLABS</name>
<evidence type="ECO:0000256" key="1">
    <source>
        <dbReference type="ARBA" id="ARBA00022555"/>
    </source>
</evidence>
<dbReference type="PROSITE" id="PS50886">
    <property type="entry name" value="TRBD"/>
    <property type="match status" value="1"/>
</dbReference>
<evidence type="ECO:0000313" key="6">
    <source>
        <dbReference type="EMBL" id="CEP01757.1"/>
    </source>
</evidence>
<reference evidence="6 8" key="1">
    <citation type="submission" date="2015-02" db="EMBL/GenBank/DDBJ databases">
        <authorList>
            <person name="Chooi Y.-H."/>
        </authorList>
    </citation>
    <scope>NUCLEOTIDE SEQUENCE [LARGE SCALE GENOMIC DNA]</scope>
    <source>
        <strain evidence="6">E3</strain>
    </source>
</reference>
<proteinExistence type="predicted"/>
<dbReference type="SUPFAM" id="SSF50249">
    <property type="entry name" value="Nucleic acid-binding proteins"/>
    <property type="match status" value="1"/>
</dbReference>
<dbReference type="GO" id="GO:0000049">
    <property type="term" value="F:tRNA binding"/>
    <property type="evidence" value="ECO:0007669"/>
    <property type="project" value="UniProtKB-UniRule"/>
</dbReference>
<evidence type="ECO:0000259" key="5">
    <source>
        <dbReference type="PROSITE" id="PS50886"/>
    </source>
</evidence>
<accession>A0A0G4J2M4</accession>
<dbReference type="Proteomes" id="UP000039324">
    <property type="component" value="Unassembled WGS sequence"/>
</dbReference>
<dbReference type="OMA" id="TLCNVQI"/>
<reference evidence="7 9" key="2">
    <citation type="submission" date="2018-03" db="EMBL/GenBank/DDBJ databases">
        <authorList>
            <person name="Fogelqvist J."/>
        </authorList>
    </citation>
    <scope>NUCLEOTIDE SEQUENCE [LARGE SCALE GENOMIC DNA]</scope>
</reference>
<dbReference type="Pfam" id="PF01588">
    <property type="entry name" value="tRNA_bind"/>
    <property type="match status" value="1"/>
</dbReference>
<feature type="region of interest" description="Disordered" evidence="4">
    <location>
        <begin position="76"/>
        <end position="101"/>
    </location>
</feature>
<dbReference type="InterPro" id="IPR012340">
    <property type="entry name" value="NA-bd_OB-fold"/>
</dbReference>